<dbReference type="RefSeq" id="WP_068623927.1">
    <property type="nucleotide sequence ID" value="NZ_MAQA01000003.1"/>
</dbReference>
<name>A0ABX2Y942_9CELL</name>
<evidence type="ECO:0000313" key="2">
    <source>
        <dbReference type="Proteomes" id="UP000093412"/>
    </source>
</evidence>
<sequence length="306" mass="33720">MSTRRRQYLTEEGQGLLGIDSPHELVARAVQFSLDTGLEPSDLIVSTCCAVPLPDWEGRGPGMRWQEMNPAMMWHPLLWMPESATAPHQVPTEGLDVTFTEENEHIATRIALVAITSGLYDPDQGTWVDVLSLYGLDIEDPAVQERVGAWLGGDDDEVLDKIDLGEFTDRVVNIETLALDVSAAAEDAGICVTTREAIEMIDELFDPDTSQTDEHRRQVLTELCMVLAAVMPRRLVGVFLTVHDEIRSSSPVDSFEIHTIDQDHERLEAGAQSLSATLQEIEAESTDGAAAFVDMFTARLGEVRSS</sequence>
<evidence type="ECO:0000313" key="1">
    <source>
        <dbReference type="EMBL" id="OCI32783.1"/>
    </source>
</evidence>
<protein>
    <submittedName>
        <fullName evidence="1">Uncharacterized protein</fullName>
    </submittedName>
</protein>
<keyword evidence="2" id="KW-1185">Reference proteome</keyword>
<dbReference type="EMBL" id="MAQA01000003">
    <property type="protein sequence ID" value="OCI32783.1"/>
    <property type="molecule type" value="Genomic_DNA"/>
</dbReference>
<accession>A0ABX2Y942</accession>
<organism evidence="1 2">
    <name type="scientific">Oerskovia enterophila</name>
    <dbReference type="NCBI Taxonomy" id="43678"/>
    <lineage>
        <taxon>Bacteria</taxon>
        <taxon>Bacillati</taxon>
        <taxon>Actinomycetota</taxon>
        <taxon>Actinomycetes</taxon>
        <taxon>Micrococcales</taxon>
        <taxon>Cellulomonadaceae</taxon>
        <taxon>Oerskovia</taxon>
    </lineage>
</organism>
<gene>
    <name evidence="1" type="ORF">OERS_03750</name>
</gene>
<comment type="caution">
    <text evidence="1">The sequence shown here is derived from an EMBL/GenBank/DDBJ whole genome shotgun (WGS) entry which is preliminary data.</text>
</comment>
<dbReference type="Proteomes" id="UP000093412">
    <property type="component" value="Unassembled WGS sequence"/>
</dbReference>
<proteinExistence type="predicted"/>
<reference evidence="1 2" key="1">
    <citation type="submission" date="2016-06" db="EMBL/GenBank/DDBJ databases">
        <title>Genome sequence of Oerskovia enterophila DSM 43852.</title>
        <authorList>
            <person name="Poehlein A."/>
            <person name="Jag V."/>
            <person name="Bengelsdorf F.R."/>
            <person name="Daniel R."/>
            <person name="Duerre P."/>
        </authorList>
    </citation>
    <scope>NUCLEOTIDE SEQUENCE [LARGE SCALE GENOMIC DNA]</scope>
    <source>
        <strain evidence="1 2">DSM 43852</strain>
    </source>
</reference>